<evidence type="ECO:0000259" key="2">
    <source>
        <dbReference type="PROSITE" id="PS50030"/>
    </source>
</evidence>
<dbReference type="InterPro" id="IPR010314">
    <property type="entry name" value="E3_Ub_ligase_DUF913"/>
</dbReference>
<organism evidence="3 4">
    <name type="scientific">Globodera rostochiensis</name>
    <name type="common">Golden nematode worm</name>
    <name type="synonym">Heterodera rostochiensis</name>
    <dbReference type="NCBI Taxonomy" id="31243"/>
    <lineage>
        <taxon>Eukaryota</taxon>
        <taxon>Metazoa</taxon>
        <taxon>Ecdysozoa</taxon>
        <taxon>Nematoda</taxon>
        <taxon>Chromadorea</taxon>
        <taxon>Rhabditida</taxon>
        <taxon>Tylenchina</taxon>
        <taxon>Tylenchomorpha</taxon>
        <taxon>Tylenchoidea</taxon>
        <taxon>Heteroderidae</taxon>
        <taxon>Heteroderinae</taxon>
        <taxon>Globodera</taxon>
    </lineage>
</organism>
<name>A0A914GVL0_GLORO</name>
<dbReference type="Pfam" id="PF06012">
    <property type="entry name" value="DUF908"/>
    <property type="match status" value="1"/>
</dbReference>
<feature type="compositionally biased region" description="Acidic residues" evidence="1">
    <location>
        <begin position="1360"/>
        <end position="1370"/>
    </location>
</feature>
<feature type="compositionally biased region" description="Low complexity" evidence="1">
    <location>
        <begin position="1321"/>
        <end position="1334"/>
    </location>
</feature>
<dbReference type="WBParaSite" id="Gr19_v10_g11595.t1">
    <property type="protein sequence ID" value="Gr19_v10_g11595.t1"/>
    <property type="gene ID" value="Gr19_v10_g11595"/>
</dbReference>
<sequence length="1519" mass="168937">MKIIIEKLKPFSAEITDECQRVISNMKNTGDTTKFVSGLDMMTEWCSTFGKTEMGRWADVLNDGDAILDAALEEDQNGTFAIDREDTLESSVLSVLRFTSLLFENTFSRSIYASMERLIKLLDCRKIWVLVQVLRVLMIISKSSRFISQHLTQEMRTKLYTKLMAILEAWSGRLRTMPVNEFCAEGYTVSPSTLNIQIRSDVPGYTVNLDKSIVKSIEMALASFKLRFAYASKNLSERFYLVMTRLIVTSVFFYSRCLITEEWRLNSLANDGFIEHCCAILRSEWPSKCHTLADALKTEALKTLASVVFLEKDKKIQMIVDHLELRTYHGFLPSQIRSCIESLKAGKVDVGSNSDCSIAFVTSLFSLVYHIAGFEYGGDALNRSSMTAVLLDVVKNYTLSEQNISFVTRSMRIIDNLTGMDITEFNARGGTDIVIKRLIHEVDKCNQAATPLLCNQQRSALMKSLLNFLKRAVLDVHLVAQMRRIMESELPMSLIHIIENPHFYGPSLLHCAVTLTTNFIFQEPAQLTTLQNTGLTSAIMGLIFNEKFPISRDLVCALPNVCSALCLNERGLNELKTFQGKKPLEKMFRIIFSNKFLQSMRKRKTEIVETAHMLGTSFDELIRHHPSLRKELMSTLAAIIDDWLSFEQNCEKEGKQCAIAWGVGKAVVEDESVPLLPLGDYLAMLGIVLETMLTNRGVQDNVQAANEFSISLRLVKLITQAKQPSPLMLQSNYLHMLANILRYTHRHDVDKAFLHLVKQNSVELKAYNQCEASGDGSCQKKLCQLTRLCALLTTLNSLMKSSLHSQSTYEMRPYMLHFFATDSDARSFIFALFDAYKVISCNSAEQQQQQATTSQIIEDTAKVSELLIDDESGSQQQGVLLMEVDNSGTVASSTNTVAHQQHQQHQRRNVVNVARSNSGTAATMALTTAPTPTTLLANPAATSSTTTDGRLVERSAQSIAIRSLKQIAELITYIGKAFCTISLPRIRQRGQAAQPTMDQATMRQHAQKITKLVFGGLKRLLETDDTTLKMVNKINMSASHIHHSLSTLKKLLIDDTHNLQLLLPNFYKSGCHSAFFAMGDKYLRPNIEKVEYNMPIQLWLGITQRLIVVQLADMTSRNKNNGQQPKPQQVVVAGFESNNYLATCQKDAFAALVKLFKSLVELCDVSTKCGKEEGVVFVLLERVLCSMKVLVHGMMELLELTENKAGHAAEIPVSEIDPTKIEQLVEMGFSQSDAVDALMQFSSVLEAAEHIVSMMERSAAATSRTITSAAQPTVTVSSTAPATTVAAATTVATDVVAAATASVISAENSAADQQQQDEDSAAAAAAAADADTATPMEEGQSQFRSSTPEADASTSTTAEAGEENQAEDQQDFGKETAQEDEMSFADLKPLTREEFQEMVDLLCREVVGTCLRLVRCSRLVVIGLSELVSVFARDALASSWVDVQFIGSIITELNRHLDELTTTNCDEGEPMMASSDEDKDADVGTDDEELTEQLASLLQLFCQLWQHFPNQKIYKRLNE</sequence>
<dbReference type="InterPro" id="IPR010309">
    <property type="entry name" value="E3_Ub_ligase_DUF908"/>
</dbReference>
<feature type="region of interest" description="Disordered" evidence="1">
    <location>
        <begin position="1309"/>
        <end position="1381"/>
    </location>
</feature>
<proteinExistence type="predicted"/>
<feature type="compositionally biased region" description="Low complexity" evidence="1">
    <location>
        <begin position="1345"/>
        <end position="1359"/>
    </location>
</feature>
<dbReference type="Gene3D" id="1.10.8.10">
    <property type="entry name" value="DNA helicase RuvA subunit, C-terminal domain"/>
    <property type="match status" value="1"/>
</dbReference>
<dbReference type="Pfam" id="PF00627">
    <property type="entry name" value="UBA"/>
    <property type="match status" value="1"/>
</dbReference>
<reference evidence="4" key="1">
    <citation type="submission" date="2022-11" db="UniProtKB">
        <authorList>
            <consortium name="WormBaseParasite"/>
        </authorList>
    </citation>
    <scope>IDENTIFICATION</scope>
</reference>
<evidence type="ECO:0000256" key="1">
    <source>
        <dbReference type="SAM" id="MobiDB-lite"/>
    </source>
</evidence>
<dbReference type="InterPro" id="IPR015940">
    <property type="entry name" value="UBA"/>
</dbReference>
<dbReference type="InterPro" id="IPR009060">
    <property type="entry name" value="UBA-like_sf"/>
</dbReference>
<evidence type="ECO:0000313" key="4">
    <source>
        <dbReference type="WBParaSite" id="Gr19_v10_g11595.t1"/>
    </source>
</evidence>
<accession>A0A914GVL0</accession>
<dbReference type="Pfam" id="PF06025">
    <property type="entry name" value="DUF913"/>
    <property type="match status" value="1"/>
</dbReference>
<keyword evidence="3" id="KW-1185">Reference proteome</keyword>
<dbReference type="PROSITE" id="PS50030">
    <property type="entry name" value="UBA"/>
    <property type="match status" value="1"/>
</dbReference>
<evidence type="ECO:0000313" key="3">
    <source>
        <dbReference type="Proteomes" id="UP000887572"/>
    </source>
</evidence>
<feature type="domain" description="UBA" evidence="2">
    <location>
        <begin position="1215"/>
        <end position="1255"/>
    </location>
</feature>
<dbReference type="Proteomes" id="UP000887572">
    <property type="component" value="Unplaced"/>
</dbReference>
<dbReference type="SUPFAM" id="SSF46934">
    <property type="entry name" value="UBA-like"/>
    <property type="match status" value="1"/>
</dbReference>
<protein>
    <submittedName>
        <fullName evidence="4">UBA domain-containing protein</fullName>
    </submittedName>
</protein>